<dbReference type="Proteomes" id="UP000676325">
    <property type="component" value="Unassembled WGS sequence"/>
</dbReference>
<keyword evidence="1" id="KW-0472">Membrane</keyword>
<proteinExistence type="predicted"/>
<feature type="transmembrane region" description="Helical" evidence="1">
    <location>
        <begin position="35"/>
        <end position="55"/>
    </location>
</feature>
<name>A0A941IN52_9ACTN</name>
<dbReference type="GO" id="GO:0005886">
    <property type="term" value="C:plasma membrane"/>
    <property type="evidence" value="ECO:0007669"/>
    <property type="project" value="TreeGrafter"/>
</dbReference>
<evidence type="ECO:0000313" key="3">
    <source>
        <dbReference type="Proteomes" id="UP000676325"/>
    </source>
</evidence>
<dbReference type="Pfam" id="PF04286">
    <property type="entry name" value="DUF445"/>
    <property type="match status" value="1"/>
</dbReference>
<evidence type="ECO:0000256" key="1">
    <source>
        <dbReference type="SAM" id="Phobius"/>
    </source>
</evidence>
<accession>A0A941IN52</accession>
<dbReference type="PANTHER" id="PTHR38442">
    <property type="entry name" value="INNER MEMBRANE PROTEIN-RELATED"/>
    <property type="match status" value="1"/>
</dbReference>
<keyword evidence="1" id="KW-1133">Transmembrane helix</keyword>
<comment type="caution">
    <text evidence="2">The sequence shown here is derived from an EMBL/GenBank/DDBJ whole genome shotgun (WGS) entry which is preliminary data.</text>
</comment>
<dbReference type="PANTHER" id="PTHR38442:SF1">
    <property type="entry name" value="INNER MEMBRANE PROTEIN"/>
    <property type="match status" value="1"/>
</dbReference>
<evidence type="ECO:0000313" key="2">
    <source>
        <dbReference type="EMBL" id="MBR7829166.1"/>
    </source>
</evidence>
<dbReference type="InterPro" id="IPR007383">
    <property type="entry name" value="DUF445"/>
</dbReference>
<organism evidence="2 3">
    <name type="scientific">Actinospica acidithermotolerans</name>
    <dbReference type="NCBI Taxonomy" id="2828514"/>
    <lineage>
        <taxon>Bacteria</taxon>
        <taxon>Bacillati</taxon>
        <taxon>Actinomycetota</taxon>
        <taxon>Actinomycetes</taxon>
        <taxon>Catenulisporales</taxon>
        <taxon>Actinospicaceae</taxon>
        <taxon>Actinospica</taxon>
    </lineage>
</organism>
<reference evidence="2" key="1">
    <citation type="submission" date="2021-04" db="EMBL/GenBank/DDBJ databases">
        <title>Genome based classification of Actinospica acidithermotolerans sp. nov., an actinobacterium isolated from an Indonesian hot spring.</title>
        <authorList>
            <person name="Kusuma A.B."/>
            <person name="Putra K.E."/>
            <person name="Nafisah S."/>
            <person name="Loh J."/>
            <person name="Nouioui I."/>
            <person name="Goodfellow M."/>
        </authorList>
    </citation>
    <scope>NUCLEOTIDE SEQUENCE</scope>
    <source>
        <strain evidence="2">MGRD01-02</strain>
    </source>
</reference>
<dbReference type="AlphaFoldDB" id="A0A941IN52"/>
<keyword evidence="1" id="KW-0812">Transmembrane</keyword>
<gene>
    <name evidence="2" type="ORF">KDK95_22855</name>
</gene>
<keyword evidence="3" id="KW-1185">Reference proteome</keyword>
<protein>
    <submittedName>
        <fullName evidence="2">DUF445 domain-containing protein</fullName>
    </submittedName>
</protein>
<sequence>MKTVATAALAVATVVYVVARWQNGRGAVWAGYVEAAAEAAMIGALADWFAVTALFRRPLGLPIPHTAIIPRRKEVLGRSLGEFVGENFLSEPVVRGRLRAVGLSSRLGAWLSVPEHARRVAHETGGLIRGALTVLNDEKVRQTLTDALTRRLEAVPAGPPAGKLLARYTEADAHQPVVDLLAQRAVDWLVDNPEAIESAVESEAPGWTPRFIDERLARRVHRELLRVARAVRDDPHHAVRRAIDGYLANFAEDLAKDPQVMARADRFKNELLTHPATQEAVVSAWAALRRMILEGFTDEDGDLRARLAEAARSFGVRLTEDAQLQARVDGWVEGAAVYVVSTYRSEITALITDTVNAWDGEETSRKIEIQIGRDLQFIRINGTVVGALAGLLIYTLTRLSDLGH</sequence>
<dbReference type="EMBL" id="JAGSOH010000076">
    <property type="protein sequence ID" value="MBR7829166.1"/>
    <property type="molecule type" value="Genomic_DNA"/>
</dbReference>